<dbReference type="SUPFAM" id="SSF54001">
    <property type="entry name" value="Cysteine proteinases"/>
    <property type="match status" value="1"/>
</dbReference>
<dbReference type="Proteomes" id="UP000248703">
    <property type="component" value="Unassembled WGS sequence"/>
</dbReference>
<evidence type="ECO:0000256" key="1">
    <source>
        <dbReference type="SAM" id="MobiDB-lite"/>
    </source>
</evidence>
<feature type="domain" description="DUF3858" evidence="5">
    <location>
        <begin position="582"/>
        <end position="674"/>
    </location>
</feature>
<evidence type="ECO:0000256" key="2">
    <source>
        <dbReference type="SAM" id="SignalP"/>
    </source>
</evidence>
<evidence type="ECO:0000313" key="7">
    <source>
        <dbReference type="Proteomes" id="UP000248703"/>
    </source>
</evidence>
<dbReference type="RefSeq" id="WP_111660016.1">
    <property type="nucleotide sequence ID" value="NZ_QLLO01000005.1"/>
</dbReference>
<dbReference type="AlphaFoldDB" id="A0A327RLB5"/>
<dbReference type="Gene3D" id="2.60.120.1130">
    <property type="match status" value="1"/>
</dbReference>
<protein>
    <submittedName>
        <fullName evidence="6">Transglutaminase superfamily protein</fullName>
    </submittedName>
</protein>
<dbReference type="InterPro" id="IPR002931">
    <property type="entry name" value="Transglutaminase-like"/>
</dbReference>
<evidence type="ECO:0000313" key="6">
    <source>
        <dbReference type="EMBL" id="RAJ14527.1"/>
    </source>
</evidence>
<feature type="signal peptide" evidence="2">
    <location>
        <begin position="1"/>
        <end position="19"/>
    </location>
</feature>
<comment type="caution">
    <text evidence="6">The sequence shown here is derived from an EMBL/GenBank/DDBJ whole genome shotgun (WGS) entry which is preliminary data.</text>
</comment>
<keyword evidence="2" id="KW-0732">Signal</keyword>
<dbReference type="Pfam" id="PF01841">
    <property type="entry name" value="Transglut_core"/>
    <property type="match status" value="1"/>
</dbReference>
<dbReference type="InterPro" id="IPR038765">
    <property type="entry name" value="Papain-like_cys_pep_sf"/>
</dbReference>
<dbReference type="Pfam" id="PF12970">
    <property type="entry name" value="DUF3858"/>
    <property type="match status" value="1"/>
</dbReference>
<sequence length="679" mass="76886">MKKSLLLLTFALITIVSNAQDFKFGKVSKKELEEKVHPENPEVNAVVLFKKQRTTFPFSNSEGFTQETKVHERIKIYNKEGYNWATKKVGLYDENNSNSEKIMGLKGYTYKLVNGKIEKTKLKSESVFNEKTNKYWSTSTFTMPSLDEGCIVEFEYTIKSPSLGIDDVILQYDIPINVLEVEIVTPEYFNYNKVVNPRSSFIPNITESKKNRIEQVSSRERNSNRGGGLGIGGSYNTSSVNTSKFDFTENVVTILENNIPALVEEPFTGNIDNYRATIAFEYAFYKGPNMEVKNYSTTWDKVTETIYESDDFGGQLNKKNYFEEDVDALVTNASSSAEKTQLILDHVKSKVKWNDYLGFTTENGVKKAYNEGVGNVGDINLMLTAMLRHANINANPVLVSTRDNGVPFFPTRSGFNYVICAVEQEGKLVLLDATQQYSKPNILPLTAINWQGRLIREDGSSTWVNLNPNIVSKEIVFANVKLNDDLSAEGKTRRVLTNYQAYRYRNSNANKSNDNLVLNIEKDNPGLTVNNLEVKNAKLVTKPISQSYDYVFETSAEKIGDNIYISPLVFLGQEENPFTQESRNYPIDFICPIADKHTVVVAIPEGYQVETIPENTALDFNNGSASFSYLIKQTGNNIQLIVNLNINNTIIMPADYQNFKKFYQMMVEKNTEKIVLKKV</sequence>
<gene>
    <name evidence="6" type="ORF">LY08_01703</name>
</gene>
<feature type="domain" description="DUF3857" evidence="4">
    <location>
        <begin position="65"/>
        <end position="196"/>
    </location>
</feature>
<reference evidence="6 7" key="1">
    <citation type="submission" date="2018-06" db="EMBL/GenBank/DDBJ databases">
        <title>Genomic Encyclopedia of Archaeal and Bacterial Type Strains, Phase II (KMG-II): from individual species to whole genera.</title>
        <authorList>
            <person name="Goeker M."/>
        </authorList>
    </citation>
    <scope>NUCLEOTIDE SEQUENCE [LARGE SCALE GENOMIC DNA]</scope>
    <source>
        <strain evidence="6 7">DSM 24464</strain>
    </source>
</reference>
<feature type="region of interest" description="Disordered" evidence="1">
    <location>
        <begin position="212"/>
        <end position="231"/>
    </location>
</feature>
<organism evidence="6 7">
    <name type="scientific">Olleya aquimaris</name>
    <dbReference type="NCBI Taxonomy" id="639310"/>
    <lineage>
        <taxon>Bacteria</taxon>
        <taxon>Pseudomonadati</taxon>
        <taxon>Bacteroidota</taxon>
        <taxon>Flavobacteriia</taxon>
        <taxon>Flavobacteriales</taxon>
        <taxon>Flavobacteriaceae</taxon>
    </lineage>
</organism>
<feature type="compositionally biased region" description="Basic and acidic residues" evidence="1">
    <location>
        <begin position="212"/>
        <end position="223"/>
    </location>
</feature>
<name>A0A327RLB5_9FLAO</name>
<dbReference type="Gene3D" id="2.60.40.3140">
    <property type="match status" value="1"/>
</dbReference>
<accession>A0A327RLB5</accession>
<dbReference type="InterPro" id="IPR024544">
    <property type="entry name" value="DUF3858"/>
</dbReference>
<dbReference type="OrthoDB" id="98874at2"/>
<evidence type="ECO:0000259" key="3">
    <source>
        <dbReference type="Pfam" id="PF01841"/>
    </source>
</evidence>
<proteinExistence type="predicted"/>
<feature type="domain" description="Transglutaminase-like" evidence="3">
    <location>
        <begin position="329"/>
        <end position="405"/>
    </location>
</feature>
<evidence type="ECO:0000259" key="5">
    <source>
        <dbReference type="Pfam" id="PF12970"/>
    </source>
</evidence>
<dbReference type="Pfam" id="PF12969">
    <property type="entry name" value="DUF3857"/>
    <property type="match status" value="1"/>
</dbReference>
<dbReference type="EMBL" id="QLLO01000005">
    <property type="protein sequence ID" value="RAJ14527.1"/>
    <property type="molecule type" value="Genomic_DNA"/>
</dbReference>
<feature type="chain" id="PRO_5016263521" evidence="2">
    <location>
        <begin position="20"/>
        <end position="679"/>
    </location>
</feature>
<dbReference type="InterPro" id="IPR024618">
    <property type="entry name" value="DUF3857"/>
</dbReference>
<dbReference type="Gene3D" id="3.10.620.30">
    <property type="match status" value="1"/>
</dbReference>
<keyword evidence="7" id="KW-1185">Reference proteome</keyword>
<evidence type="ECO:0000259" key="4">
    <source>
        <dbReference type="Pfam" id="PF12969"/>
    </source>
</evidence>